<gene>
    <name evidence="2" type="ORF">JCM19241_1048</name>
</gene>
<feature type="transmembrane region" description="Helical" evidence="1">
    <location>
        <begin position="102"/>
        <end position="126"/>
    </location>
</feature>
<feature type="transmembrane region" description="Helical" evidence="1">
    <location>
        <begin position="245"/>
        <end position="264"/>
    </location>
</feature>
<protein>
    <submittedName>
        <fullName evidence="2">Putative membrane protein</fullName>
    </submittedName>
</protein>
<feature type="transmembrane region" description="Helical" evidence="1">
    <location>
        <begin position="59"/>
        <end position="81"/>
    </location>
</feature>
<keyword evidence="1" id="KW-0812">Transmembrane</keyword>
<reference evidence="2 3" key="1">
    <citation type="submission" date="2015-01" db="EMBL/GenBank/DDBJ databases">
        <title>Vibrio sp. C94 JCM 19241 whole genome shotgun sequence.</title>
        <authorList>
            <person name="Sawabe T."/>
            <person name="Meirelles P."/>
            <person name="Feng G."/>
            <person name="Sayaka M."/>
            <person name="Hattori M."/>
            <person name="Ohkuma M."/>
        </authorList>
    </citation>
    <scope>NUCLEOTIDE SEQUENCE [LARGE SCALE GENOMIC DNA]</scope>
    <source>
        <strain evidence="3">JCM 19241</strain>
    </source>
</reference>
<name>A0A0B8Q515_9VIBR</name>
<keyword evidence="1" id="KW-0472">Membrane</keyword>
<dbReference type="PANTHER" id="PTHR40659:SF1">
    <property type="entry name" value="NICKEL_COBALT EFFLUX SYSTEM RCNA"/>
    <property type="match status" value="1"/>
</dbReference>
<dbReference type="GO" id="GO:0005886">
    <property type="term" value="C:plasma membrane"/>
    <property type="evidence" value="ECO:0007669"/>
    <property type="project" value="UniProtKB-SubCell"/>
</dbReference>
<organism evidence="2 3">
    <name type="scientific">Vibrio ishigakensis</name>
    <dbReference type="NCBI Taxonomy" id="1481914"/>
    <lineage>
        <taxon>Bacteria</taxon>
        <taxon>Pseudomonadati</taxon>
        <taxon>Pseudomonadota</taxon>
        <taxon>Gammaproteobacteria</taxon>
        <taxon>Vibrionales</taxon>
        <taxon>Vibrionaceae</taxon>
        <taxon>Vibrio</taxon>
    </lineage>
</organism>
<feature type="transmembrane region" description="Helical" evidence="1">
    <location>
        <begin position="177"/>
        <end position="196"/>
    </location>
</feature>
<proteinExistence type="predicted"/>
<evidence type="ECO:0000313" key="2">
    <source>
        <dbReference type="EMBL" id="GAM74705.1"/>
    </source>
</evidence>
<feature type="transmembrane region" description="Helical" evidence="1">
    <location>
        <begin position="202"/>
        <end position="224"/>
    </location>
</feature>
<feature type="transmembrane region" description="Helical" evidence="1">
    <location>
        <begin position="12"/>
        <end position="29"/>
    </location>
</feature>
<reference evidence="2 3" key="2">
    <citation type="submission" date="2015-01" db="EMBL/GenBank/DDBJ databases">
        <authorList>
            <consortium name="NBRP consortium"/>
            <person name="Sawabe T."/>
            <person name="Meirelles P."/>
            <person name="Feng G."/>
            <person name="Sayaka M."/>
            <person name="Hattori M."/>
            <person name="Ohkuma M."/>
        </authorList>
    </citation>
    <scope>NUCLEOTIDE SEQUENCE [LARGE SCALE GENOMIC DNA]</scope>
    <source>
        <strain evidence="3">JCM 19241</strain>
    </source>
</reference>
<dbReference type="PANTHER" id="PTHR40659">
    <property type="entry name" value="NICKEL/COBALT EFFLUX SYSTEM RCNA"/>
    <property type="match status" value="1"/>
</dbReference>
<dbReference type="STRING" id="1481914.JCM19241_1048"/>
<dbReference type="EMBL" id="BBSC01000003">
    <property type="protein sequence ID" value="GAM74705.1"/>
    <property type="molecule type" value="Genomic_DNA"/>
</dbReference>
<dbReference type="InterPro" id="IPR051224">
    <property type="entry name" value="NiCoT_RcnA"/>
</dbReference>
<accession>A0A0B8Q515</accession>
<dbReference type="GO" id="GO:0010045">
    <property type="term" value="P:response to nickel cation"/>
    <property type="evidence" value="ECO:0007669"/>
    <property type="project" value="TreeGrafter"/>
</dbReference>
<dbReference type="GO" id="GO:0046583">
    <property type="term" value="F:monoatomic cation efflux transmembrane transporter activity"/>
    <property type="evidence" value="ECO:0007669"/>
    <property type="project" value="TreeGrafter"/>
</dbReference>
<comment type="caution">
    <text evidence="2">The sequence shown here is derived from an EMBL/GenBank/DDBJ whole genome shotgun (WGS) entry which is preliminary data.</text>
</comment>
<feature type="transmembrane region" description="Helical" evidence="1">
    <location>
        <begin position="138"/>
        <end position="157"/>
    </location>
</feature>
<dbReference type="Proteomes" id="UP000031666">
    <property type="component" value="Unassembled WGS sequence"/>
</dbReference>
<evidence type="ECO:0000256" key="1">
    <source>
        <dbReference type="SAM" id="Phobius"/>
    </source>
</evidence>
<keyword evidence="1" id="KW-1133">Transmembrane helix</keyword>
<evidence type="ECO:0000313" key="3">
    <source>
        <dbReference type="Proteomes" id="UP000031666"/>
    </source>
</evidence>
<sequence length="273" mass="29581">MTVINKRVNRKALLGGIVLILGILVWKNFPMLWMQMSSAQRELVEHISTSLFYAGQGRWSYIFGLLLATFLYGLIHSIAPGHGKTMIVSMSLVNGYSRFKSLQLVALVAALQATSACVLVFGATYLSEILSLSLSNNVKVLTQACATLIILVGIKQALVQFSSKLSQKISKGSWKPLLLVGMRPCTGAILVLFFANTFHAELLGVVSAYAMAVGTATTNSLLVYKALATKAFIQEQEHQELPRSVSLLLSALLIASGIVLFKFADVSTLNLVN</sequence>
<dbReference type="GO" id="GO:0032025">
    <property type="term" value="P:response to cobalt ion"/>
    <property type="evidence" value="ECO:0007669"/>
    <property type="project" value="TreeGrafter"/>
</dbReference>
<dbReference type="GO" id="GO:0015099">
    <property type="term" value="F:nickel cation transmembrane transporter activity"/>
    <property type="evidence" value="ECO:0007669"/>
    <property type="project" value="TreeGrafter"/>
</dbReference>
<dbReference type="GO" id="GO:0006824">
    <property type="term" value="P:cobalt ion transport"/>
    <property type="evidence" value="ECO:0007669"/>
    <property type="project" value="UniProtKB-KW"/>
</dbReference>
<dbReference type="AlphaFoldDB" id="A0A0B8Q515"/>